<protein>
    <recommendedName>
        <fullName evidence="10">C2H2-type domain-containing protein</fullName>
    </recommendedName>
</protein>
<proteinExistence type="predicted"/>
<dbReference type="InterPro" id="IPR050331">
    <property type="entry name" value="Zinc_finger"/>
</dbReference>
<keyword evidence="2" id="KW-0479">Metal-binding</keyword>
<dbReference type="PROSITE" id="PS00028">
    <property type="entry name" value="ZINC_FINGER_C2H2_1"/>
    <property type="match status" value="6"/>
</dbReference>
<feature type="domain" description="C2H2-type" evidence="10">
    <location>
        <begin position="227"/>
        <end position="255"/>
    </location>
</feature>
<evidence type="ECO:0000259" key="10">
    <source>
        <dbReference type="PROSITE" id="PS50157"/>
    </source>
</evidence>
<reference evidence="11" key="2">
    <citation type="submission" date="2025-08" db="UniProtKB">
        <authorList>
            <consortium name="Ensembl"/>
        </authorList>
    </citation>
    <scope>IDENTIFICATION</scope>
</reference>
<name>A0AAQ6AJ94_AMPOC</name>
<dbReference type="PANTHER" id="PTHR16515:SF49">
    <property type="entry name" value="GASTRULA ZINC FINGER PROTEIN XLCGF49.1-LIKE-RELATED"/>
    <property type="match status" value="1"/>
</dbReference>
<evidence type="ECO:0000256" key="5">
    <source>
        <dbReference type="ARBA" id="ARBA00022833"/>
    </source>
</evidence>
<dbReference type="Pfam" id="PF12874">
    <property type="entry name" value="zf-met"/>
    <property type="match status" value="1"/>
</dbReference>
<evidence type="ECO:0000256" key="7">
    <source>
        <dbReference type="PROSITE-ProRule" id="PRU00042"/>
    </source>
</evidence>
<keyword evidence="4 7" id="KW-0863">Zinc-finger</keyword>
<evidence type="ECO:0000256" key="8">
    <source>
        <dbReference type="SAM" id="Coils"/>
    </source>
</evidence>
<dbReference type="Ensembl" id="ENSAOCT00000047904.1">
    <property type="protein sequence ID" value="ENSAOCP00000077222.1"/>
    <property type="gene ID" value="ENSAOCG00000030087.1"/>
</dbReference>
<dbReference type="SMART" id="SM00355">
    <property type="entry name" value="ZnF_C2H2"/>
    <property type="match status" value="6"/>
</dbReference>
<feature type="domain" description="C2H2-type" evidence="10">
    <location>
        <begin position="282"/>
        <end position="309"/>
    </location>
</feature>
<dbReference type="AlphaFoldDB" id="A0AAQ6AJ94"/>
<evidence type="ECO:0000313" key="12">
    <source>
        <dbReference type="Proteomes" id="UP001501940"/>
    </source>
</evidence>
<feature type="region of interest" description="Disordered" evidence="9">
    <location>
        <begin position="64"/>
        <end position="89"/>
    </location>
</feature>
<dbReference type="Gene3D" id="3.30.160.60">
    <property type="entry name" value="Classic Zinc Finger"/>
    <property type="match status" value="5"/>
</dbReference>
<evidence type="ECO:0000256" key="6">
    <source>
        <dbReference type="ARBA" id="ARBA00023242"/>
    </source>
</evidence>
<feature type="domain" description="C2H2-type" evidence="10">
    <location>
        <begin position="366"/>
        <end position="392"/>
    </location>
</feature>
<keyword evidence="3" id="KW-0677">Repeat</keyword>
<dbReference type="InterPro" id="IPR013087">
    <property type="entry name" value="Znf_C2H2_type"/>
</dbReference>
<feature type="coiled-coil region" evidence="8">
    <location>
        <begin position="23"/>
        <end position="50"/>
    </location>
</feature>
<dbReference type="GO" id="GO:0005634">
    <property type="term" value="C:nucleus"/>
    <property type="evidence" value="ECO:0007669"/>
    <property type="project" value="UniProtKB-SubCell"/>
</dbReference>
<feature type="region of interest" description="Disordered" evidence="9">
    <location>
        <begin position="104"/>
        <end position="149"/>
    </location>
</feature>
<feature type="domain" description="C2H2-type" evidence="10">
    <location>
        <begin position="338"/>
        <end position="365"/>
    </location>
</feature>
<dbReference type="SUPFAM" id="SSF57667">
    <property type="entry name" value="beta-beta-alpha zinc fingers"/>
    <property type="match status" value="3"/>
</dbReference>
<organism evidence="11 12">
    <name type="scientific">Amphiprion ocellaris</name>
    <name type="common">Clown anemonefish</name>
    <dbReference type="NCBI Taxonomy" id="80972"/>
    <lineage>
        <taxon>Eukaryota</taxon>
        <taxon>Metazoa</taxon>
        <taxon>Chordata</taxon>
        <taxon>Craniata</taxon>
        <taxon>Vertebrata</taxon>
        <taxon>Euteleostomi</taxon>
        <taxon>Actinopterygii</taxon>
        <taxon>Neopterygii</taxon>
        <taxon>Teleostei</taxon>
        <taxon>Neoteleostei</taxon>
        <taxon>Acanthomorphata</taxon>
        <taxon>Ovalentaria</taxon>
        <taxon>Pomacentridae</taxon>
        <taxon>Amphiprion</taxon>
    </lineage>
</organism>
<dbReference type="PROSITE" id="PS50157">
    <property type="entry name" value="ZINC_FINGER_C2H2_2"/>
    <property type="match status" value="6"/>
</dbReference>
<dbReference type="Proteomes" id="UP001501940">
    <property type="component" value="Chromosome 16"/>
</dbReference>
<keyword evidence="12" id="KW-1185">Reference proteome</keyword>
<dbReference type="GeneTree" id="ENSGT00940000154308"/>
<dbReference type="GeneID" id="111580430"/>
<evidence type="ECO:0000256" key="3">
    <source>
        <dbReference type="ARBA" id="ARBA00022737"/>
    </source>
</evidence>
<dbReference type="KEGG" id="aoce:111580430"/>
<evidence type="ECO:0000256" key="1">
    <source>
        <dbReference type="ARBA" id="ARBA00004123"/>
    </source>
</evidence>
<keyword evidence="5" id="KW-0862">Zinc</keyword>
<dbReference type="GO" id="GO:0008270">
    <property type="term" value="F:zinc ion binding"/>
    <property type="evidence" value="ECO:0007669"/>
    <property type="project" value="UniProtKB-KW"/>
</dbReference>
<sequence length="392" mass="44194">MSPPLLLRAFVNERLTAAAEEIFQVFEKTIAKYEEEASSSKQEIERLRGLLLDFMSNQKTGVTQTSICKDETPSELEPSLSLHQDPDPECRHIKQEDHELWADQQQEDDQQVGDFNDPNVLYPPRSSVWEENEQEDTKPSLQPQIQNSEHEEEFEELQEAKTVHFISPLGFSASPQTLILNENVQDGRESDRPAASVTADQTQTEQSQTFYSISAELSQLNSVAPDYPCYLCSKSFSSSHHLINHALRVHSKDEDVICAVCGKTLTSPESLNVHLQSHKGSKCCHMCGKHCNSTTALTEHMASHAGVKLHRCHVCGKECSRKGDLKIHMRIHTGEKPFCCSFCCKSFTHSGHLRKHMRSHTGERPHRCGVCGRGFLQSAHLKYHLGTHAHKC</sequence>
<dbReference type="FunFam" id="3.30.160.60:FF:000358">
    <property type="entry name" value="zinc finger protein 24"/>
    <property type="match status" value="1"/>
</dbReference>
<accession>A0AAQ6AJ94</accession>
<dbReference type="Pfam" id="PF00096">
    <property type="entry name" value="zf-C2H2"/>
    <property type="match status" value="2"/>
</dbReference>
<feature type="domain" description="C2H2-type" evidence="10">
    <location>
        <begin position="310"/>
        <end position="337"/>
    </location>
</feature>
<evidence type="ECO:0000256" key="4">
    <source>
        <dbReference type="ARBA" id="ARBA00022771"/>
    </source>
</evidence>
<comment type="subcellular location">
    <subcellularLocation>
        <location evidence="1">Nucleus</location>
    </subcellularLocation>
</comment>
<dbReference type="GO" id="GO:0010468">
    <property type="term" value="P:regulation of gene expression"/>
    <property type="evidence" value="ECO:0007669"/>
    <property type="project" value="TreeGrafter"/>
</dbReference>
<evidence type="ECO:0000256" key="9">
    <source>
        <dbReference type="SAM" id="MobiDB-lite"/>
    </source>
</evidence>
<keyword evidence="6" id="KW-0539">Nucleus</keyword>
<dbReference type="PANTHER" id="PTHR16515">
    <property type="entry name" value="PR DOMAIN ZINC FINGER PROTEIN"/>
    <property type="match status" value="1"/>
</dbReference>
<dbReference type="InterPro" id="IPR036236">
    <property type="entry name" value="Znf_C2H2_sf"/>
</dbReference>
<reference evidence="11" key="3">
    <citation type="submission" date="2025-09" db="UniProtKB">
        <authorList>
            <consortium name="Ensembl"/>
        </authorList>
    </citation>
    <scope>IDENTIFICATION</scope>
</reference>
<dbReference type="RefSeq" id="XP_054874329.1">
    <property type="nucleotide sequence ID" value="XM_055018354.1"/>
</dbReference>
<feature type="domain" description="C2H2-type" evidence="10">
    <location>
        <begin position="256"/>
        <end position="283"/>
    </location>
</feature>
<dbReference type="FunFam" id="3.30.160.60:FF:000624">
    <property type="entry name" value="zinc finger protein 697"/>
    <property type="match status" value="1"/>
</dbReference>
<keyword evidence="8" id="KW-0175">Coiled coil</keyword>
<evidence type="ECO:0000313" key="11">
    <source>
        <dbReference type="Ensembl" id="ENSAOCP00000077222.1"/>
    </source>
</evidence>
<dbReference type="FunFam" id="3.30.160.60:FF:000670">
    <property type="entry name" value="zinc finger protein 22"/>
    <property type="match status" value="1"/>
</dbReference>
<evidence type="ECO:0000256" key="2">
    <source>
        <dbReference type="ARBA" id="ARBA00022723"/>
    </source>
</evidence>
<reference evidence="11 12" key="1">
    <citation type="submission" date="2022-01" db="EMBL/GenBank/DDBJ databases">
        <title>A chromosome-scale genome assembly of the false clownfish, Amphiprion ocellaris.</title>
        <authorList>
            <person name="Ryu T."/>
        </authorList>
    </citation>
    <scope>NUCLEOTIDE SEQUENCE [LARGE SCALE GENOMIC DNA]</scope>
</reference>
<feature type="region of interest" description="Disordered" evidence="9">
    <location>
        <begin position="186"/>
        <end position="205"/>
    </location>
</feature>